<gene>
    <name evidence="2" type="ORF">CYMTET_16389</name>
</gene>
<evidence type="ECO:0000313" key="2">
    <source>
        <dbReference type="EMBL" id="KAK3275482.1"/>
    </source>
</evidence>
<dbReference type="AlphaFoldDB" id="A0AAE0GCC1"/>
<dbReference type="Proteomes" id="UP001190700">
    <property type="component" value="Unassembled WGS sequence"/>
</dbReference>
<evidence type="ECO:0000256" key="1">
    <source>
        <dbReference type="SAM" id="MobiDB-lite"/>
    </source>
</evidence>
<feature type="region of interest" description="Disordered" evidence="1">
    <location>
        <begin position="246"/>
        <end position="295"/>
    </location>
</feature>
<evidence type="ECO:0000313" key="3">
    <source>
        <dbReference type="Proteomes" id="UP001190700"/>
    </source>
</evidence>
<protein>
    <submittedName>
        <fullName evidence="2">Uncharacterized protein</fullName>
    </submittedName>
</protein>
<comment type="caution">
    <text evidence="2">The sequence shown here is derived from an EMBL/GenBank/DDBJ whole genome shotgun (WGS) entry which is preliminary data.</text>
</comment>
<name>A0AAE0GCC1_9CHLO</name>
<accession>A0AAE0GCC1</accession>
<organism evidence="2 3">
    <name type="scientific">Cymbomonas tetramitiformis</name>
    <dbReference type="NCBI Taxonomy" id="36881"/>
    <lineage>
        <taxon>Eukaryota</taxon>
        <taxon>Viridiplantae</taxon>
        <taxon>Chlorophyta</taxon>
        <taxon>Pyramimonadophyceae</taxon>
        <taxon>Pyramimonadales</taxon>
        <taxon>Pyramimonadaceae</taxon>
        <taxon>Cymbomonas</taxon>
    </lineage>
</organism>
<reference evidence="2 3" key="1">
    <citation type="journal article" date="2015" name="Genome Biol. Evol.">
        <title>Comparative Genomics of a Bacterivorous Green Alga Reveals Evolutionary Causalities and Consequences of Phago-Mixotrophic Mode of Nutrition.</title>
        <authorList>
            <person name="Burns J.A."/>
            <person name="Paasch A."/>
            <person name="Narechania A."/>
            <person name="Kim E."/>
        </authorList>
    </citation>
    <scope>NUCLEOTIDE SEQUENCE [LARGE SCALE GENOMIC DNA]</scope>
    <source>
        <strain evidence="2 3">PLY_AMNH</strain>
    </source>
</reference>
<sequence length="520" mass="56986">MGQSLSQEKRNWIRNSSADYQAIWDLLPSLLLGKDGVMVATVAYSWLMESYEKDGVTASNMWRILKNQDLHGPMNGAIPCGKPPFHERAPGTTWSVAKVFEEGDRDGEESEEYLTEGTSVRGLTGTDGSEESMYYCALRLFVAELDAKFMLKGDKEKKDLLTSRVRLAGEDGLSFMKACQRRESMVHSGREDVTKDMIRQHIEECVENLRIKIYRTTDNLMNANSQWWLSWRQDITRRIKKHALVKASAGGAGDHVPEEKKKQPATPEKTKREAAAGERQTDYKKAPPPAGTLPKGFQKGAEIYCQFCYGGRQHANCPADCWTGSCTAAVPKDFHTSRLNSKKSYEAQNIPDPEKEALVNDFTGKAKVAESRAVNLAEERSVMEAHLSNSGGSTTGSVSGSVHTQAFSDDECDLECQTRSFAAERRVYTIQDTCEHLPASRQCLSAEVIGVEAFRGGPVAKSDAKVCLEGVDCVAAAADIMGLDAKACAEGVGHHAAVAVALGNNQTMQSFPVKTPAGRV</sequence>
<feature type="compositionally biased region" description="Basic and acidic residues" evidence="1">
    <location>
        <begin position="255"/>
        <end position="285"/>
    </location>
</feature>
<proteinExistence type="predicted"/>
<keyword evidence="3" id="KW-1185">Reference proteome</keyword>
<dbReference type="EMBL" id="LGRX02007196">
    <property type="protein sequence ID" value="KAK3275482.1"/>
    <property type="molecule type" value="Genomic_DNA"/>
</dbReference>